<evidence type="ECO:0000313" key="3">
    <source>
        <dbReference type="Proteomes" id="UP001139648"/>
    </source>
</evidence>
<keyword evidence="3" id="KW-1185">Reference proteome</keyword>
<accession>A0A9X2GIC7</accession>
<dbReference type="Proteomes" id="UP001139648">
    <property type="component" value="Unassembled WGS sequence"/>
</dbReference>
<dbReference type="EMBL" id="JAMZEB010000002">
    <property type="protein sequence ID" value="MCP2359406.1"/>
    <property type="molecule type" value="Genomic_DNA"/>
</dbReference>
<reference evidence="2" key="1">
    <citation type="submission" date="2022-06" db="EMBL/GenBank/DDBJ databases">
        <title>Sequencing the genomes of 1000 actinobacteria strains.</title>
        <authorList>
            <person name="Klenk H.-P."/>
        </authorList>
    </citation>
    <scope>NUCLEOTIDE SEQUENCE</scope>
    <source>
        <strain evidence="2">DSM 46694</strain>
    </source>
</reference>
<name>A0A9X2GIC7_9ACTN</name>
<proteinExistence type="predicted"/>
<protein>
    <submittedName>
        <fullName evidence="2">Uncharacterized protein</fullName>
    </submittedName>
</protein>
<organism evidence="2 3">
    <name type="scientific">Nonomuraea thailandensis</name>
    <dbReference type="NCBI Taxonomy" id="1188745"/>
    <lineage>
        <taxon>Bacteria</taxon>
        <taxon>Bacillati</taxon>
        <taxon>Actinomycetota</taxon>
        <taxon>Actinomycetes</taxon>
        <taxon>Streptosporangiales</taxon>
        <taxon>Streptosporangiaceae</taxon>
        <taxon>Nonomuraea</taxon>
    </lineage>
</organism>
<gene>
    <name evidence="2" type="ORF">HD597_006426</name>
</gene>
<comment type="caution">
    <text evidence="2">The sequence shown here is derived from an EMBL/GenBank/DDBJ whole genome shotgun (WGS) entry which is preliminary data.</text>
</comment>
<dbReference type="AlphaFoldDB" id="A0A9X2GIC7"/>
<feature type="region of interest" description="Disordered" evidence="1">
    <location>
        <begin position="14"/>
        <end position="53"/>
    </location>
</feature>
<dbReference type="RefSeq" id="WP_253760010.1">
    <property type="nucleotide sequence ID" value="NZ_BAABKA010000007.1"/>
</dbReference>
<sequence>MPATTVRATRSLAATMGARHGPTATIRTTPDVTAAGRTDDGPAGDIGAAHSPA</sequence>
<evidence type="ECO:0000313" key="2">
    <source>
        <dbReference type="EMBL" id="MCP2359406.1"/>
    </source>
</evidence>
<evidence type="ECO:0000256" key="1">
    <source>
        <dbReference type="SAM" id="MobiDB-lite"/>
    </source>
</evidence>